<keyword evidence="6" id="KW-0249">Electron transport</keyword>
<accession>H0GUD2</accession>
<dbReference type="Proteomes" id="UP000009009">
    <property type="component" value="Unassembled WGS sequence"/>
</dbReference>
<dbReference type="SUPFAM" id="SSF81531">
    <property type="entry name" value="Non-heme 11 kDa protein of cytochrome bc1 complex (Ubiquinol-cytochrome c reductase)"/>
    <property type="match status" value="1"/>
</dbReference>
<evidence type="ECO:0000256" key="11">
    <source>
        <dbReference type="SAM" id="MobiDB-lite"/>
    </source>
</evidence>
<evidence type="ECO:0000256" key="5">
    <source>
        <dbReference type="ARBA" id="ARBA00022792"/>
    </source>
</evidence>
<evidence type="ECO:0000313" key="14">
    <source>
        <dbReference type="Proteomes" id="UP000009009"/>
    </source>
</evidence>
<comment type="subcellular location">
    <subcellularLocation>
        <location evidence="1">Mitochondrion inner membrane</location>
        <topology evidence="1">Peripheral membrane protein</topology>
        <orientation evidence="1">Intermembrane side</orientation>
    </subcellularLocation>
</comment>
<keyword evidence="3" id="KW-0813">Transport</keyword>
<name>H0GUD2_SACCK</name>
<dbReference type="PANTHER" id="PTHR15336:SF0">
    <property type="entry name" value="CYTOCHROME B-C1 COMPLEX SUBUNIT 6, MITOCHONDRIAL"/>
    <property type="match status" value="1"/>
</dbReference>
<feature type="region of interest" description="Disordered" evidence="11">
    <location>
        <begin position="21"/>
        <end position="95"/>
    </location>
</feature>
<comment type="caution">
    <text evidence="13">The sequence shown here is derived from an EMBL/GenBank/DDBJ whole genome shotgun (WGS) entry which is preliminary data.</text>
</comment>
<dbReference type="EMBL" id="AGVY01000200">
    <property type="protein sequence ID" value="EHN02590.1"/>
    <property type="molecule type" value="Genomic_DNA"/>
</dbReference>
<evidence type="ECO:0000259" key="12">
    <source>
        <dbReference type="Pfam" id="PF02320"/>
    </source>
</evidence>
<dbReference type="AlphaFoldDB" id="H0GUD2"/>
<dbReference type="HOGENOM" id="CLU_115913_0_1_1"/>
<keyword evidence="7" id="KW-0496">Mitochondrion</keyword>
<dbReference type="GO" id="GO:0006122">
    <property type="term" value="P:mitochondrial electron transport, ubiquinol to cytochrome c"/>
    <property type="evidence" value="ECO:0007669"/>
    <property type="project" value="InterPro"/>
</dbReference>
<gene>
    <name evidence="13" type="ORF">VIN7_6916</name>
</gene>
<feature type="compositionally biased region" description="Basic and acidic residues" evidence="11">
    <location>
        <begin position="81"/>
        <end position="95"/>
    </location>
</feature>
<keyword evidence="8" id="KW-0472">Membrane</keyword>
<dbReference type="OrthoDB" id="405848at2759"/>
<keyword evidence="5" id="KW-0999">Mitochondrion inner membrane</keyword>
<dbReference type="FunFam" id="1.10.287.20:FF:000003">
    <property type="entry name" value="Cytochrome b-c1 complex subunit 6"/>
    <property type="match status" value="1"/>
</dbReference>
<feature type="compositionally biased region" description="Acidic residues" evidence="11">
    <location>
        <begin position="37"/>
        <end position="80"/>
    </location>
</feature>
<keyword evidence="4" id="KW-0679">Respiratory chain</keyword>
<evidence type="ECO:0000256" key="9">
    <source>
        <dbReference type="ARBA" id="ARBA00044155"/>
    </source>
</evidence>
<dbReference type="Gene3D" id="1.10.287.20">
    <property type="entry name" value="Ubiquinol-cytochrome C reductase hinge domain"/>
    <property type="match status" value="1"/>
</dbReference>
<dbReference type="Pfam" id="PF02320">
    <property type="entry name" value="UCR_hinge"/>
    <property type="match status" value="1"/>
</dbReference>
<proteinExistence type="inferred from homology"/>
<sequence>MGVLELVGDYWEQLKETVVPVVAAAENDDNEQHEKGEEEEEEEGEEEEAKDGGDAEEEDEDEDEDDEDEDEDEEAVTDQLEDLREHFKNTEEGKPLVHHYEECAERVKTQQQQPGYEDLDHKEDCVEEFFHLQHYLDSATAPRLFDKLK</sequence>
<evidence type="ECO:0000313" key="13">
    <source>
        <dbReference type="EMBL" id="EHN02590.1"/>
    </source>
</evidence>
<evidence type="ECO:0000256" key="6">
    <source>
        <dbReference type="ARBA" id="ARBA00022982"/>
    </source>
</evidence>
<evidence type="ECO:0000256" key="10">
    <source>
        <dbReference type="ARBA" id="ARBA00044246"/>
    </source>
</evidence>
<comment type="similarity">
    <text evidence="2">Belongs to the UQCRH/QCR6 family.</text>
</comment>
<protein>
    <recommendedName>
        <fullName evidence="9">Cytochrome b-c1 complex subunit 6, mitochondrial</fullName>
    </recommendedName>
    <alternativeName>
        <fullName evidence="10">Complex III subunit 6</fullName>
    </alternativeName>
</protein>
<dbReference type="InterPro" id="IPR023184">
    <property type="entry name" value="Ubol_cytC_Rdtase_hinge_dom"/>
</dbReference>
<feature type="domain" description="Ubiquinol-cytochrome C reductase hinge" evidence="12">
    <location>
        <begin position="78"/>
        <end position="149"/>
    </location>
</feature>
<evidence type="ECO:0000256" key="1">
    <source>
        <dbReference type="ARBA" id="ARBA00004137"/>
    </source>
</evidence>
<evidence type="ECO:0000256" key="7">
    <source>
        <dbReference type="ARBA" id="ARBA00023128"/>
    </source>
</evidence>
<dbReference type="PANTHER" id="PTHR15336">
    <property type="entry name" value="UBIQUINOL-CYTOCHROME C REDUCTASE COMPLEX 7.8 KDA PROTEIN"/>
    <property type="match status" value="1"/>
</dbReference>
<dbReference type="GO" id="GO:0005743">
    <property type="term" value="C:mitochondrial inner membrane"/>
    <property type="evidence" value="ECO:0007669"/>
    <property type="project" value="UniProtKB-SubCell"/>
</dbReference>
<evidence type="ECO:0000256" key="3">
    <source>
        <dbReference type="ARBA" id="ARBA00022448"/>
    </source>
</evidence>
<organism evidence="13 14">
    <name type="scientific">Saccharomyces cerevisiae x Saccharomyces kudriavzevii (strain VIN7)</name>
    <name type="common">Yeast</name>
    <dbReference type="NCBI Taxonomy" id="1095631"/>
    <lineage>
        <taxon>Eukaryota</taxon>
        <taxon>Fungi</taxon>
        <taxon>Dikarya</taxon>
        <taxon>Ascomycota</taxon>
        <taxon>Saccharomycotina</taxon>
        <taxon>Saccharomycetes</taxon>
        <taxon>Saccharomycetales</taxon>
        <taxon>Saccharomycetaceae</taxon>
        <taxon>Saccharomyces</taxon>
    </lineage>
</organism>
<reference evidence="13 14" key="1">
    <citation type="journal article" date="2012" name="FEMS Yeast Res.">
        <title>The genome sequence of the wine yeast VIN7 reveals an allotriploid hybrid genome with Saccharomyces cerevisiae and Saccharomyces kudriavzevii origins.</title>
        <authorList>
            <person name="Borneman A.R."/>
            <person name="Desany B.A."/>
            <person name="Riches D."/>
            <person name="Affourtit J.P."/>
            <person name="Forgan A.H."/>
            <person name="Pretorius I.S."/>
            <person name="Egholm M."/>
            <person name="Chambers P.J."/>
        </authorList>
    </citation>
    <scope>NUCLEOTIDE SEQUENCE [LARGE SCALE GENOMIC DNA]</scope>
    <source>
        <strain evidence="13 14">VIN7</strain>
    </source>
</reference>
<keyword evidence="14" id="KW-1185">Reference proteome</keyword>
<dbReference type="InterPro" id="IPR003422">
    <property type="entry name" value="Cyt_b-c1_6"/>
</dbReference>
<evidence type="ECO:0000256" key="2">
    <source>
        <dbReference type="ARBA" id="ARBA00006498"/>
    </source>
</evidence>
<evidence type="ECO:0000256" key="8">
    <source>
        <dbReference type="ARBA" id="ARBA00023136"/>
    </source>
</evidence>
<dbReference type="PhylomeDB" id="H0GUD2"/>
<dbReference type="InterPro" id="IPR036811">
    <property type="entry name" value="Ubol_cytC_Rdtase_hinge_dom_sf"/>
</dbReference>
<evidence type="ECO:0000256" key="4">
    <source>
        <dbReference type="ARBA" id="ARBA00022660"/>
    </source>
</evidence>